<feature type="domain" description="Selenoprotein P N-terminal" evidence="2">
    <location>
        <begin position="9"/>
        <end position="181"/>
    </location>
</feature>
<feature type="region of interest" description="Disordered" evidence="1">
    <location>
        <begin position="207"/>
        <end position="434"/>
    </location>
</feature>
<evidence type="ECO:0000313" key="3">
    <source>
        <dbReference type="EMBL" id="VDM40720.1"/>
    </source>
</evidence>
<feature type="compositionally biased region" description="Polar residues" evidence="1">
    <location>
        <begin position="213"/>
        <end position="244"/>
    </location>
</feature>
<dbReference type="WBParaSite" id="TCNE_0000939901-mRNA-1">
    <property type="protein sequence ID" value="TCNE_0000939901-mRNA-1"/>
    <property type="gene ID" value="TCNE_0000939901"/>
</dbReference>
<keyword evidence="4" id="KW-1185">Reference proteome</keyword>
<feature type="compositionally biased region" description="Low complexity" evidence="1">
    <location>
        <begin position="275"/>
        <end position="287"/>
    </location>
</feature>
<evidence type="ECO:0000259" key="2">
    <source>
        <dbReference type="Pfam" id="PF04592"/>
    </source>
</evidence>
<sequence>MAAVKSLPPICDHSTRWTVGERDIVHESRGFILLAVFMPLQGSSNIHTQLMKLQAIGETIREVRVVVIAPQNEDSRLLDRYRAQFPQVTFEMESANEPAWAALGASAYDHFIYDRCGRIANVIRHPRSDIARFEDTVNSLKGAINYAHCGWCNYNLRTAPTPALIAPEMHKRRARETESSEKCESISHLLVNELQITAYLLPSTKGAAERGSVVSTTNQMTSSRMSGAQYPHSQPQFMSSQDRLSTAEHRRGDVKPTPSQRTRGSSQRSRFDTATSSGRSSSTQSGQVPDRKQGIWRPSSEFAERKRQQYSKKDQEGGSNDAADNRNQEMSRSQAEVTRNRQHYGEVDHDRRTQELQKKQHEEQKREQERRQREEQRRRDEYDRQQREYQRRNEEREEHQKRLSQQQQRQYSSLQPLRQQVGREQQSAQDPFGTFTPSCSTDQAKFIFFCRAQILNAAVQKSSMSDNTWEEDYDSGWTPTPDPVTISESSLDATSEHISPPLYGPDEDDEYIDYGDPNFGISTKAPFRTQIPPTPPPTVGPTLISFIDSVPCAAFTDDVCYQQACIPQLFQLLIQFIQIYREIASVFTLFICLFKVTEKRHTDFPAAVSHECVLEPYEGNIAGEDTCCPMPLAKYHWLSTSELCLPNVRVDLSGVRIVVELGDSKKVNVDLGEDRSWDHKCQHSDSAPQFIYIPDDDSTDSEEKRFVDYNAAGTPFP</sequence>
<protein>
    <submittedName>
        <fullName evidence="5">SelP_N domain-containing protein</fullName>
    </submittedName>
</protein>
<reference evidence="5" key="1">
    <citation type="submission" date="2016-06" db="UniProtKB">
        <authorList>
            <consortium name="WormBaseParasite"/>
        </authorList>
    </citation>
    <scope>IDENTIFICATION</scope>
</reference>
<dbReference type="Pfam" id="PF04592">
    <property type="entry name" value="SelP_N"/>
    <property type="match status" value="1"/>
</dbReference>
<evidence type="ECO:0000313" key="4">
    <source>
        <dbReference type="Proteomes" id="UP000050794"/>
    </source>
</evidence>
<dbReference type="InterPro" id="IPR007671">
    <property type="entry name" value="Selenoprotein-P_N"/>
</dbReference>
<feature type="compositionally biased region" description="Basic and acidic residues" evidence="1">
    <location>
        <begin position="343"/>
        <end position="401"/>
    </location>
</feature>
<dbReference type="Proteomes" id="UP000050794">
    <property type="component" value="Unassembled WGS sequence"/>
</dbReference>
<proteinExistence type="predicted"/>
<evidence type="ECO:0000313" key="5">
    <source>
        <dbReference type="WBParaSite" id="TCNE_0000939901-mRNA-1"/>
    </source>
</evidence>
<feature type="compositionally biased region" description="Basic and acidic residues" evidence="1">
    <location>
        <begin position="245"/>
        <end position="254"/>
    </location>
</feature>
<dbReference type="AlphaFoldDB" id="A0A183ULM9"/>
<organism evidence="4 5">
    <name type="scientific">Toxocara canis</name>
    <name type="common">Canine roundworm</name>
    <dbReference type="NCBI Taxonomy" id="6265"/>
    <lineage>
        <taxon>Eukaryota</taxon>
        <taxon>Metazoa</taxon>
        <taxon>Ecdysozoa</taxon>
        <taxon>Nematoda</taxon>
        <taxon>Chromadorea</taxon>
        <taxon>Rhabditida</taxon>
        <taxon>Spirurina</taxon>
        <taxon>Ascaridomorpha</taxon>
        <taxon>Ascaridoidea</taxon>
        <taxon>Toxocaridae</taxon>
        <taxon>Toxocara</taxon>
    </lineage>
</organism>
<feature type="compositionally biased region" description="Polar residues" evidence="1">
    <location>
        <begin position="422"/>
        <end position="434"/>
    </location>
</feature>
<accession>A0A183ULM9</accession>
<feature type="compositionally biased region" description="Basic and acidic residues" evidence="1">
    <location>
        <begin position="302"/>
        <end position="316"/>
    </location>
</feature>
<name>A0A183ULM9_TOXCA</name>
<dbReference type="EMBL" id="UYWY01020164">
    <property type="protein sequence ID" value="VDM40720.1"/>
    <property type="molecule type" value="Genomic_DNA"/>
</dbReference>
<feature type="compositionally biased region" description="Low complexity" evidence="1">
    <location>
        <begin position="403"/>
        <end position="420"/>
    </location>
</feature>
<evidence type="ECO:0000256" key="1">
    <source>
        <dbReference type="SAM" id="MobiDB-lite"/>
    </source>
</evidence>
<gene>
    <name evidence="3" type="ORF">TCNE_LOCUS9399</name>
</gene>
<reference evidence="3 4" key="2">
    <citation type="submission" date="2018-11" db="EMBL/GenBank/DDBJ databases">
        <authorList>
            <consortium name="Pathogen Informatics"/>
        </authorList>
    </citation>
    <scope>NUCLEOTIDE SEQUENCE [LARGE SCALE GENOMIC DNA]</scope>
</reference>
<feature type="compositionally biased region" description="Low complexity" evidence="1">
    <location>
        <begin position="259"/>
        <end position="268"/>
    </location>
</feature>